<accession>A0A2P2IYG3</accession>
<evidence type="ECO:0000313" key="2">
    <source>
        <dbReference type="EMBL" id="MBW86258.1"/>
    </source>
</evidence>
<keyword evidence="1" id="KW-1133">Transmembrane helix</keyword>
<keyword evidence="1" id="KW-0812">Transmembrane</keyword>
<dbReference type="AlphaFoldDB" id="A0A2P2IYG3"/>
<organism evidence="2">
    <name type="scientific">Rhizophora mucronata</name>
    <name type="common">Asiatic mangrove</name>
    <dbReference type="NCBI Taxonomy" id="61149"/>
    <lineage>
        <taxon>Eukaryota</taxon>
        <taxon>Viridiplantae</taxon>
        <taxon>Streptophyta</taxon>
        <taxon>Embryophyta</taxon>
        <taxon>Tracheophyta</taxon>
        <taxon>Spermatophyta</taxon>
        <taxon>Magnoliopsida</taxon>
        <taxon>eudicotyledons</taxon>
        <taxon>Gunneridae</taxon>
        <taxon>Pentapetalae</taxon>
        <taxon>rosids</taxon>
        <taxon>fabids</taxon>
        <taxon>Malpighiales</taxon>
        <taxon>Rhizophoraceae</taxon>
        <taxon>Rhizophora</taxon>
    </lineage>
</organism>
<reference evidence="2" key="1">
    <citation type="submission" date="2018-02" db="EMBL/GenBank/DDBJ databases">
        <title>Rhizophora mucronata_Transcriptome.</title>
        <authorList>
            <person name="Meera S.P."/>
            <person name="Sreeshan A."/>
            <person name="Augustine A."/>
        </authorList>
    </citation>
    <scope>NUCLEOTIDE SEQUENCE</scope>
    <source>
        <tissue evidence="2">Leaf</tissue>
    </source>
</reference>
<name>A0A2P2IYG3_RHIMU</name>
<protein>
    <submittedName>
        <fullName evidence="2">Uncharacterized protein</fullName>
    </submittedName>
</protein>
<proteinExistence type="predicted"/>
<dbReference type="EMBL" id="GGEC01005775">
    <property type="protein sequence ID" value="MBW86258.1"/>
    <property type="molecule type" value="Transcribed_RNA"/>
</dbReference>
<evidence type="ECO:0000256" key="1">
    <source>
        <dbReference type="SAM" id="Phobius"/>
    </source>
</evidence>
<keyword evidence="1" id="KW-0472">Membrane</keyword>
<feature type="transmembrane region" description="Helical" evidence="1">
    <location>
        <begin position="12"/>
        <end position="36"/>
    </location>
</feature>
<sequence length="51" mass="5971">MLILVVNSKKHVFGFSSWESLVICITAFAYSTYYSFLEFLDFSPPFFRSFS</sequence>